<protein>
    <submittedName>
        <fullName evidence="2">Uncharacterized protein</fullName>
    </submittedName>
</protein>
<gene>
    <name evidence="2" type="ORF">PDIGIT_LOCUS11494</name>
</gene>
<dbReference type="Proteomes" id="UP001152607">
    <property type="component" value="Unassembled WGS sequence"/>
</dbReference>
<accession>A0A9W4UP12</accession>
<proteinExistence type="predicted"/>
<dbReference type="AlphaFoldDB" id="A0A9W4UP12"/>
<reference evidence="2" key="1">
    <citation type="submission" date="2023-01" db="EMBL/GenBank/DDBJ databases">
        <authorList>
            <person name="Van Ghelder C."/>
            <person name="Rancurel C."/>
        </authorList>
    </citation>
    <scope>NUCLEOTIDE SEQUENCE</scope>
    <source>
        <strain evidence="2">CNCM I-4278</strain>
    </source>
</reference>
<name>A0A9W4UP12_9PLEO</name>
<evidence type="ECO:0000313" key="2">
    <source>
        <dbReference type="EMBL" id="CAI6338366.1"/>
    </source>
</evidence>
<feature type="region of interest" description="Disordered" evidence="1">
    <location>
        <begin position="1"/>
        <end position="24"/>
    </location>
</feature>
<keyword evidence="3" id="KW-1185">Reference proteome</keyword>
<dbReference type="EMBL" id="CAOQHR010000008">
    <property type="protein sequence ID" value="CAI6338366.1"/>
    <property type="molecule type" value="Genomic_DNA"/>
</dbReference>
<evidence type="ECO:0000313" key="3">
    <source>
        <dbReference type="Proteomes" id="UP001152607"/>
    </source>
</evidence>
<organism evidence="2 3">
    <name type="scientific">Periconia digitata</name>
    <dbReference type="NCBI Taxonomy" id="1303443"/>
    <lineage>
        <taxon>Eukaryota</taxon>
        <taxon>Fungi</taxon>
        <taxon>Dikarya</taxon>
        <taxon>Ascomycota</taxon>
        <taxon>Pezizomycotina</taxon>
        <taxon>Dothideomycetes</taxon>
        <taxon>Pleosporomycetidae</taxon>
        <taxon>Pleosporales</taxon>
        <taxon>Massarineae</taxon>
        <taxon>Periconiaceae</taxon>
        <taxon>Periconia</taxon>
    </lineage>
</organism>
<sequence length="58" mass="6283">MGRKYTHMHTQSPIPPPPPTTLASSKVPLTHSLTHSQIHVGTPSAQTRVPQLSSSFLL</sequence>
<comment type="caution">
    <text evidence="2">The sequence shown here is derived from an EMBL/GenBank/DDBJ whole genome shotgun (WGS) entry which is preliminary data.</text>
</comment>
<evidence type="ECO:0000256" key="1">
    <source>
        <dbReference type="SAM" id="MobiDB-lite"/>
    </source>
</evidence>